<dbReference type="Gene3D" id="1.25.10.10">
    <property type="entry name" value="Leucine-rich Repeat Variant"/>
    <property type="match status" value="1"/>
</dbReference>
<dbReference type="AlphaFoldDB" id="B9XLM7"/>
<evidence type="ECO:0000313" key="2">
    <source>
        <dbReference type="Proteomes" id="UP000003688"/>
    </source>
</evidence>
<name>B9XLM7_PEDPL</name>
<dbReference type="Pfam" id="PF13646">
    <property type="entry name" value="HEAT_2"/>
    <property type="match status" value="1"/>
</dbReference>
<proteinExistence type="predicted"/>
<dbReference type="SUPFAM" id="SSF48371">
    <property type="entry name" value="ARM repeat"/>
    <property type="match status" value="1"/>
</dbReference>
<dbReference type="InterPro" id="IPR016024">
    <property type="entry name" value="ARM-type_fold"/>
</dbReference>
<comment type="caution">
    <text evidence="1">The sequence shown here is derived from an EMBL/GenBank/DDBJ whole genome shotgun (WGS) entry which is preliminary data.</text>
</comment>
<dbReference type="RefSeq" id="WP_007416716.1">
    <property type="nucleotide sequence ID" value="NZ_ABOX02000030.1"/>
</dbReference>
<protein>
    <submittedName>
        <fullName evidence="1">HEAT domain containing protein</fullName>
    </submittedName>
</protein>
<keyword evidence="2" id="KW-1185">Reference proteome</keyword>
<gene>
    <name evidence="1" type="ORF">Cflav_PD2126</name>
</gene>
<dbReference type="EMBL" id="ABOX02000030">
    <property type="protein sequence ID" value="EEF59275.1"/>
    <property type="molecule type" value="Genomic_DNA"/>
</dbReference>
<dbReference type="InterPro" id="IPR004155">
    <property type="entry name" value="PBS_lyase_HEAT"/>
</dbReference>
<reference evidence="1 2" key="1">
    <citation type="journal article" date="2011" name="J. Bacteriol.">
        <title>Genome sequence of 'Pedosphaera parvula' Ellin514, an aerobic Verrucomicrobial isolate from pasture soil.</title>
        <authorList>
            <person name="Kant R."/>
            <person name="van Passel M.W."/>
            <person name="Sangwan P."/>
            <person name="Palva A."/>
            <person name="Lucas S."/>
            <person name="Copeland A."/>
            <person name="Lapidus A."/>
            <person name="Glavina Del Rio T."/>
            <person name="Dalin E."/>
            <person name="Tice H."/>
            <person name="Bruce D."/>
            <person name="Goodwin L."/>
            <person name="Pitluck S."/>
            <person name="Chertkov O."/>
            <person name="Larimer F.W."/>
            <person name="Land M.L."/>
            <person name="Hauser L."/>
            <person name="Brettin T.S."/>
            <person name="Detter J.C."/>
            <person name="Han S."/>
            <person name="de Vos W.M."/>
            <person name="Janssen P.H."/>
            <person name="Smidt H."/>
        </authorList>
    </citation>
    <scope>NUCLEOTIDE SEQUENCE [LARGE SCALE GENOMIC DNA]</scope>
    <source>
        <strain evidence="1 2">Ellin514</strain>
    </source>
</reference>
<dbReference type="InterPro" id="IPR021133">
    <property type="entry name" value="HEAT_type_2"/>
</dbReference>
<evidence type="ECO:0000313" key="1">
    <source>
        <dbReference type="EMBL" id="EEF59275.1"/>
    </source>
</evidence>
<dbReference type="SMART" id="SM00567">
    <property type="entry name" value="EZ_HEAT"/>
    <property type="match status" value="2"/>
</dbReference>
<dbReference type="Proteomes" id="UP000003688">
    <property type="component" value="Unassembled WGS sequence"/>
</dbReference>
<dbReference type="PROSITE" id="PS50077">
    <property type="entry name" value="HEAT_REPEAT"/>
    <property type="match status" value="1"/>
</dbReference>
<accession>B9XLM7</accession>
<organism evidence="1 2">
    <name type="scientific">Pedosphaera parvula (strain Ellin514)</name>
    <dbReference type="NCBI Taxonomy" id="320771"/>
    <lineage>
        <taxon>Bacteria</taxon>
        <taxon>Pseudomonadati</taxon>
        <taxon>Verrucomicrobiota</taxon>
        <taxon>Pedosphaerae</taxon>
        <taxon>Pedosphaerales</taxon>
        <taxon>Pedosphaeraceae</taxon>
        <taxon>Pedosphaera</taxon>
    </lineage>
</organism>
<sequence length="148" mass="16437" precursor="true">MRRRTVAIALLTIFGMVTAKVRYFAARSLAEPNGNSQPAIPALIQSLQDKNEFVRMAAAFALGKFGRGAASTRSALLPLLKDPNTDVRACANSPSNKSTQTKLSYRRKNDGWLWKPLAFANSLLKLNPQSGMNLQFIRCYPRRWPGVI</sequence>
<dbReference type="InterPro" id="IPR011989">
    <property type="entry name" value="ARM-like"/>
</dbReference>